<keyword evidence="2" id="KW-0436">Ligase</keyword>
<dbReference type="EMBL" id="AAPI01000002">
    <property type="protein sequence ID" value="EAS47526.1"/>
    <property type="molecule type" value="Genomic_DNA"/>
</dbReference>
<organism evidence="2 3">
    <name type="scientific">gamma proteobacterium HTCC2207</name>
    <dbReference type="NCBI Taxonomy" id="314287"/>
    <lineage>
        <taxon>Bacteria</taxon>
        <taxon>Pseudomonadati</taxon>
        <taxon>Pseudomonadota</taxon>
        <taxon>Gammaproteobacteria</taxon>
        <taxon>Cellvibrionales</taxon>
        <taxon>Porticoccaceae</taxon>
        <taxon>SAR92 clade</taxon>
    </lineage>
</organism>
<dbReference type="EC" id="6.1.1.16" evidence="2"/>
<accession>Q1YTG1</accession>
<gene>
    <name evidence="2" type="primary">cysS</name>
    <name evidence="2" type="ORF">GB2207_01942</name>
</gene>
<keyword evidence="2" id="KW-0030">Aminoacyl-tRNA synthetase</keyword>
<dbReference type="HOGENOM" id="CLU_2154728_0_0_6"/>
<feature type="transmembrane region" description="Helical" evidence="1">
    <location>
        <begin position="85"/>
        <end position="104"/>
    </location>
</feature>
<evidence type="ECO:0000256" key="1">
    <source>
        <dbReference type="SAM" id="Phobius"/>
    </source>
</evidence>
<evidence type="ECO:0000313" key="3">
    <source>
        <dbReference type="Proteomes" id="UP000005555"/>
    </source>
</evidence>
<dbReference type="AlphaFoldDB" id="Q1YTG1"/>
<proteinExistence type="predicted"/>
<keyword evidence="1" id="KW-0812">Transmembrane</keyword>
<comment type="caution">
    <text evidence="2">The sequence shown here is derived from an EMBL/GenBank/DDBJ whole genome shotgun (WGS) entry which is preliminary data.</text>
</comment>
<feature type="transmembrane region" description="Helical" evidence="1">
    <location>
        <begin position="58"/>
        <end position="79"/>
    </location>
</feature>
<dbReference type="Proteomes" id="UP000005555">
    <property type="component" value="Unassembled WGS sequence"/>
</dbReference>
<keyword evidence="3" id="KW-1185">Reference proteome</keyword>
<keyword evidence="1" id="KW-1133">Transmembrane helix</keyword>
<sequence>MGYIFLIMTWLLAGAVWGGIGVAVGPGILMLLVGAIVAGCGCLYSLSERLFGYQLNYAWAGLSIFIASLMVIIFAVPSLKFTGPGHIYMAAFVLIPSYLILFAVRKLATKF</sequence>
<reference evidence="2 3" key="1">
    <citation type="submission" date="2006-03" db="EMBL/GenBank/DDBJ databases">
        <authorList>
            <person name="Giovannoni S.J."/>
            <person name="Cho J.-C."/>
            <person name="Ferriera S."/>
            <person name="Johnson J."/>
            <person name="Kravitz S."/>
            <person name="Halpern A."/>
            <person name="Remington K."/>
            <person name="Beeson K."/>
            <person name="Tran B."/>
            <person name="Rogers Y.-H."/>
            <person name="Friedman R."/>
            <person name="Venter J.C."/>
        </authorList>
    </citation>
    <scope>NUCLEOTIDE SEQUENCE [LARGE SCALE GENOMIC DNA]</scope>
    <source>
        <strain evidence="2 3">HTCC2207</strain>
    </source>
</reference>
<feature type="transmembrane region" description="Helical" evidence="1">
    <location>
        <begin position="28"/>
        <end position="46"/>
    </location>
</feature>
<dbReference type="GO" id="GO:0004817">
    <property type="term" value="F:cysteine-tRNA ligase activity"/>
    <property type="evidence" value="ECO:0007669"/>
    <property type="project" value="UniProtKB-EC"/>
</dbReference>
<keyword evidence="1" id="KW-0472">Membrane</keyword>
<evidence type="ECO:0000313" key="2">
    <source>
        <dbReference type="EMBL" id="EAS47526.1"/>
    </source>
</evidence>
<protein>
    <submittedName>
        <fullName evidence="2">Cysteinyl-tRNA synthetase</fullName>
        <ecNumber evidence="2">6.1.1.16</ecNumber>
    </submittedName>
</protein>
<name>Q1YTG1_9GAMM</name>